<reference evidence="2" key="2">
    <citation type="submission" date="2015-01" db="EMBL/GenBank/DDBJ databases">
        <title>Evolutionary Origins and Diversification of the Mycorrhizal Mutualists.</title>
        <authorList>
            <consortium name="DOE Joint Genome Institute"/>
            <consortium name="Mycorrhizal Genomics Consortium"/>
            <person name="Kohler A."/>
            <person name="Kuo A."/>
            <person name="Nagy L.G."/>
            <person name="Floudas D."/>
            <person name="Copeland A."/>
            <person name="Barry K.W."/>
            <person name="Cichocki N."/>
            <person name="Veneault-Fourrey C."/>
            <person name="LaButti K."/>
            <person name="Lindquist E.A."/>
            <person name="Lipzen A."/>
            <person name="Lundell T."/>
            <person name="Morin E."/>
            <person name="Murat C."/>
            <person name="Riley R."/>
            <person name="Ohm R."/>
            <person name="Sun H."/>
            <person name="Tunlid A."/>
            <person name="Henrissat B."/>
            <person name="Grigoriev I.V."/>
            <person name="Hibbett D.S."/>
            <person name="Martin F."/>
        </authorList>
    </citation>
    <scope>NUCLEOTIDE SEQUENCE [LARGE SCALE GENOMIC DNA]</scope>
    <source>
        <strain evidence="2">Zn</strain>
    </source>
</reference>
<evidence type="ECO:0000313" key="1">
    <source>
        <dbReference type="EMBL" id="KIN00073.1"/>
    </source>
</evidence>
<sequence length="139" mass="15455">MVALCSCCKELLPKPQAALSLESFGVADLCESKGAVLRQLSPIPGPVSLICNKTQCIFFCTGTATKKTFCRPAKMMDYVEAHLCREKAETGSEKVRCRHPVCKSARLVLEDVHDFKNHVKDIHDVALRKPWHMRRGSGV</sequence>
<evidence type="ECO:0000313" key="2">
    <source>
        <dbReference type="Proteomes" id="UP000054321"/>
    </source>
</evidence>
<dbReference type="HOGENOM" id="CLU_1845682_0_0_1"/>
<dbReference type="EMBL" id="KN832878">
    <property type="protein sequence ID" value="KIN00073.1"/>
    <property type="molecule type" value="Genomic_DNA"/>
</dbReference>
<dbReference type="InParanoid" id="A0A0C3DDN7"/>
<organism evidence="1 2">
    <name type="scientific">Oidiodendron maius (strain Zn)</name>
    <dbReference type="NCBI Taxonomy" id="913774"/>
    <lineage>
        <taxon>Eukaryota</taxon>
        <taxon>Fungi</taxon>
        <taxon>Dikarya</taxon>
        <taxon>Ascomycota</taxon>
        <taxon>Pezizomycotina</taxon>
        <taxon>Leotiomycetes</taxon>
        <taxon>Leotiomycetes incertae sedis</taxon>
        <taxon>Myxotrichaceae</taxon>
        <taxon>Oidiodendron</taxon>
    </lineage>
</organism>
<name>A0A0C3DDN7_OIDMZ</name>
<keyword evidence="2" id="KW-1185">Reference proteome</keyword>
<gene>
    <name evidence="1" type="ORF">OIDMADRAFT_55964</name>
</gene>
<proteinExistence type="predicted"/>
<accession>A0A0C3DDN7</accession>
<dbReference type="OrthoDB" id="4485682at2759"/>
<reference evidence="1 2" key="1">
    <citation type="submission" date="2014-04" db="EMBL/GenBank/DDBJ databases">
        <authorList>
            <consortium name="DOE Joint Genome Institute"/>
            <person name="Kuo A."/>
            <person name="Martino E."/>
            <person name="Perotto S."/>
            <person name="Kohler A."/>
            <person name="Nagy L.G."/>
            <person name="Floudas D."/>
            <person name="Copeland A."/>
            <person name="Barry K.W."/>
            <person name="Cichocki N."/>
            <person name="Veneault-Fourrey C."/>
            <person name="LaButti K."/>
            <person name="Lindquist E.A."/>
            <person name="Lipzen A."/>
            <person name="Lundell T."/>
            <person name="Morin E."/>
            <person name="Murat C."/>
            <person name="Sun H."/>
            <person name="Tunlid A."/>
            <person name="Henrissat B."/>
            <person name="Grigoriev I.V."/>
            <person name="Hibbett D.S."/>
            <person name="Martin F."/>
            <person name="Nordberg H.P."/>
            <person name="Cantor M.N."/>
            <person name="Hua S.X."/>
        </authorList>
    </citation>
    <scope>NUCLEOTIDE SEQUENCE [LARGE SCALE GENOMIC DNA]</scope>
    <source>
        <strain evidence="1 2">Zn</strain>
    </source>
</reference>
<dbReference type="AlphaFoldDB" id="A0A0C3DDN7"/>
<protein>
    <submittedName>
        <fullName evidence="1">Uncharacterized protein</fullName>
    </submittedName>
</protein>
<dbReference type="Proteomes" id="UP000054321">
    <property type="component" value="Unassembled WGS sequence"/>
</dbReference>